<name>A0A0G4FQT8_VITBC</name>
<evidence type="ECO:0000256" key="8">
    <source>
        <dbReference type="ARBA" id="ARBA00022801"/>
    </source>
</evidence>
<feature type="compositionally biased region" description="Polar residues" evidence="16">
    <location>
        <begin position="21"/>
        <end position="38"/>
    </location>
</feature>
<comment type="cofactor">
    <cofactor evidence="2">
        <name>Mg(2+)</name>
        <dbReference type="ChEBI" id="CHEBI:18420"/>
    </cofactor>
</comment>
<dbReference type="InterPro" id="IPR029052">
    <property type="entry name" value="Metallo-depent_PP-like"/>
</dbReference>
<evidence type="ECO:0000256" key="16">
    <source>
        <dbReference type="SAM" id="MobiDB-lite"/>
    </source>
</evidence>
<comment type="catalytic activity">
    <reaction evidence="14">
        <text>O-phospho-L-threonyl-[protein] + H2O = L-threonyl-[protein] + phosphate</text>
        <dbReference type="Rhea" id="RHEA:47004"/>
        <dbReference type="Rhea" id="RHEA-COMP:11060"/>
        <dbReference type="Rhea" id="RHEA-COMP:11605"/>
        <dbReference type="ChEBI" id="CHEBI:15377"/>
        <dbReference type="ChEBI" id="CHEBI:30013"/>
        <dbReference type="ChEBI" id="CHEBI:43474"/>
        <dbReference type="ChEBI" id="CHEBI:61977"/>
        <dbReference type="EC" id="3.1.3.16"/>
    </reaction>
    <physiologicalReaction direction="left-to-right" evidence="14">
        <dbReference type="Rhea" id="RHEA:47005"/>
    </physiologicalReaction>
</comment>
<dbReference type="SMART" id="SM00028">
    <property type="entry name" value="TPR"/>
    <property type="match status" value="3"/>
</dbReference>
<dbReference type="InterPro" id="IPR041753">
    <property type="entry name" value="PP5_C"/>
</dbReference>
<evidence type="ECO:0000256" key="2">
    <source>
        <dbReference type="ARBA" id="ARBA00001946"/>
    </source>
</evidence>
<dbReference type="InterPro" id="IPR013235">
    <property type="entry name" value="PPP_dom"/>
</dbReference>
<evidence type="ECO:0000256" key="5">
    <source>
        <dbReference type="ARBA" id="ARBA00013081"/>
    </source>
</evidence>
<dbReference type="InParanoid" id="A0A0G4FQT8"/>
<evidence type="ECO:0000256" key="1">
    <source>
        <dbReference type="ARBA" id="ARBA00001936"/>
    </source>
</evidence>
<keyword evidence="8" id="KW-0378">Hydrolase</keyword>
<dbReference type="EMBL" id="CDMY01000485">
    <property type="protein sequence ID" value="CEM16823.1"/>
    <property type="molecule type" value="Genomic_DNA"/>
</dbReference>
<feature type="domain" description="Serine/threonine specific protein phosphatases" evidence="17">
    <location>
        <begin position="289"/>
        <end position="565"/>
    </location>
</feature>
<evidence type="ECO:0000313" key="19">
    <source>
        <dbReference type="Proteomes" id="UP000041254"/>
    </source>
</evidence>
<dbReference type="SMART" id="SM00156">
    <property type="entry name" value="PP2Ac"/>
    <property type="match status" value="1"/>
</dbReference>
<dbReference type="OrthoDB" id="445564at2759"/>
<dbReference type="SUPFAM" id="SSF56300">
    <property type="entry name" value="Metallo-dependent phosphatases"/>
    <property type="match status" value="1"/>
</dbReference>
<dbReference type="InterPro" id="IPR006186">
    <property type="entry name" value="Ser/Thr-sp_prot-phosphatase"/>
</dbReference>
<dbReference type="Proteomes" id="UP000041254">
    <property type="component" value="Unassembled WGS sequence"/>
</dbReference>
<dbReference type="Pfam" id="PF00149">
    <property type="entry name" value="Metallophos"/>
    <property type="match status" value="1"/>
</dbReference>
<dbReference type="VEuPathDB" id="CryptoDB:Vbra_16002"/>
<comment type="catalytic activity">
    <reaction evidence="13">
        <text>O-phospho-L-seryl-[protein] + H2O = L-seryl-[protein] + phosphate</text>
        <dbReference type="Rhea" id="RHEA:20629"/>
        <dbReference type="Rhea" id="RHEA-COMP:9863"/>
        <dbReference type="Rhea" id="RHEA-COMP:11604"/>
        <dbReference type="ChEBI" id="CHEBI:15377"/>
        <dbReference type="ChEBI" id="CHEBI:29999"/>
        <dbReference type="ChEBI" id="CHEBI:43474"/>
        <dbReference type="ChEBI" id="CHEBI:83421"/>
        <dbReference type="EC" id="3.1.3.16"/>
    </reaction>
    <physiologicalReaction direction="left-to-right" evidence="13">
        <dbReference type="Rhea" id="RHEA:20630"/>
    </physiologicalReaction>
</comment>
<comment type="cofactor">
    <cofactor evidence="1">
        <name>Mn(2+)</name>
        <dbReference type="ChEBI" id="CHEBI:29035"/>
    </cofactor>
</comment>
<dbReference type="Gene3D" id="3.60.21.10">
    <property type="match status" value="1"/>
</dbReference>
<reference evidence="18 19" key="1">
    <citation type="submission" date="2014-11" db="EMBL/GenBank/DDBJ databases">
        <authorList>
            <person name="Zhu J."/>
            <person name="Qi W."/>
            <person name="Song R."/>
        </authorList>
    </citation>
    <scope>NUCLEOTIDE SEQUENCE [LARGE SCALE GENOMIC DNA]</scope>
</reference>
<evidence type="ECO:0000256" key="3">
    <source>
        <dbReference type="ARBA" id="ARBA00004123"/>
    </source>
</evidence>
<evidence type="ECO:0000256" key="15">
    <source>
        <dbReference type="ARBA" id="ARBA00073946"/>
    </source>
</evidence>
<dbReference type="Pfam" id="PF08321">
    <property type="entry name" value="PPP5"/>
    <property type="match status" value="1"/>
</dbReference>
<keyword evidence="19" id="KW-1185">Reference proteome</keyword>
<dbReference type="GO" id="GO:0005634">
    <property type="term" value="C:nucleus"/>
    <property type="evidence" value="ECO:0007669"/>
    <property type="project" value="UniProtKB-SubCell"/>
</dbReference>
<dbReference type="STRING" id="1169540.A0A0G4FQT8"/>
<dbReference type="PRINTS" id="PR00114">
    <property type="entry name" value="STPHPHTASE"/>
</dbReference>
<evidence type="ECO:0000256" key="4">
    <source>
        <dbReference type="ARBA" id="ARBA00008786"/>
    </source>
</evidence>
<dbReference type="PhylomeDB" id="A0A0G4FQT8"/>
<evidence type="ECO:0000259" key="17">
    <source>
        <dbReference type="SMART" id="SM00156"/>
    </source>
</evidence>
<dbReference type="GO" id="GO:0046872">
    <property type="term" value="F:metal ion binding"/>
    <property type="evidence" value="ECO:0007669"/>
    <property type="project" value="UniProtKB-KW"/>
</dbReference>
<gene>
    <name evidence="18" type="ORF">Vbra_16002</name>
</gene>
<dbReference type="FunCoup" id="A0A0G4FQT8">
    <property type="interactions" value="633"/>
</dbReference>
<protein>
    <recommendedName>
        <fullName evidence="15">Serine/threonine-protein phosphatase T</fullName>
        <ecNumber evidence="5">3.1.3.16</ecNumber>
    </recommendedName>
</protein>
<dbReference type="InterPro" id="IPR051134">
    <property type="entry name" value="PPP_phosphatase"/>
</dbReference>
<evidence type="ECO:0000313" key="18">
    <source>
        <dbReference type="EMBL" id="CEM16823.1"/>
    </source>
</evidence>
<dbReference type="GO" id="GO:0004722">
    <property type="term" value="F:protein serine/threonine phosphatase activity"/>
    <property type="evidence" value="ECO:0007669"/>
    <property type="project" value="UniProtKB-EC"/>
</dbReference>
<dbReference type="PANTHER" id="PTHR45668">
    <property type="entry name" value="SERINE/THREONINE-PROTEIN PHOSPHATASE 5-RELATED"/>
    <property type="match status" value="1"/>
</dbReference>
<keyword evidence="12" id="KW-0539">Nucleus</keyword>
<dbReference type="AlphaFoldDB" id="A0A0G4FQT8"/>
<evidence type="ECO:0000256" key="10">
    <source>
        <dbReference type="ARBA" id="ARBA00022912"/>
    </source>
</evidence>
<dbReference type="InterPro" id="IPR019734">
    <property type="entry name" value="TPR_rpt"/>
</dbReference>
<dbReference type="OMA" id="IHKKYAF"/>
<dbReference type="GO" id="GO:0005737">
    <property type="term" value="C:cytoplasm"/>
    <property type="evidence" value="ECO:0007669"/>
    <property type="project" value="UniProtKB-ARBA"/>
</dbReference>
<dbReference type="SUPFAM" id="SSF48452">
    <property type="entry name" value="TPR-like"/>
    <property type="match status" value="1"/>
</dbReference>
<evidence type="ECO:0000256" key="7">
    <source>
        <dbReference type="ARBA" id="ARBA00022737"/>
    </source>
</evidence>
<dbReference type="InterPro" id="IPR011990">
    <property type="entry name" value="TPR-like_helical_dom_sf"/>
</dbReference>
<keyword evidence="7" id="KW-0677">Repeat</keyword>
<keyword evidence="11" id="KW-0464">Manganese</keyword>
<evidence type="ECO:0000256" key="9">
    <source>
        <dbReference type="ARBA" id="ARBA00022803"/>
    </source>
</evidence>
<dbReference type="PANTHER" id="PTHR45668:SF5">
    <property type="entry name" value="SERINE_THREONINE-PROTEIN PHOSPHATASE 5"/>
    <property type="match status" value="1"/>
</dbReference>
<feature type="region of interest" description="Disordered" evidence="16">
    <location>
        <begin position="1"/>
        <end position="108"/>
    </location>
</feature>
<keyword evidence="10" id="KW-0904">Protein phosphatase</keyword>
<dbReference type="Gene3D" id="1.25.40.10">
    <property type="entry name" value="Tetratricopeptide repeat domain"/>
    <property type="match status" value="1"/>
</dbReference>
<dbReference type="InterPro" id="IPR004843">
    <property type="entry name" value="Calcineurin-like_PHP"/>
</dbReference>
<dbReference type="FunFam" id="3.60.21.10:FF:000036">
    <property type="entry name" value="Serine/threonine protein phosphatase 5"/>
    <property type="match status" value="1"/>
</dbReference>
<evidence type="ECO:0000256" key="11">
    <source>
        <dbReference type="ARBA" id="ARBA00023211"/>
    </source>
</evidence>
<proteinExistence type="inferred from homology"/>
<feature type="compositionally biased region" description="Low complexity" evidence="16">
    <location>
        <begin position="79"/>
        <end position="92"/>
    </location>
</feature>
<dbReference type="CDD" id="cd07417">
    <property type="entry name" value="MPP_PP5_C"/>
    <property type="match status" value="1"/>
</dbReference>
<organism evidence="18 19">
    <name type="scientific">Vitrella brassicaformis (strain CCMP3155)</name>
    <dbReference type="NCBI Taxonomy" id="1169540"/>
    <lineage>
        <taxon>Eukaryota</taxon>
        <taxon>Sar</taxon>
        <taxon>Alveolata</taxon>
        <taxon>Colpodellida</taxon>
        <taxon>Vitrellaceae</taxon>
        <taxon>Vitrella</taxon>
    </lineage>
</organism>
<keyword evidence="6" id="KW-0479">Metal-binding</keyword>
<evidence type="ECO:0000256" key="13">
    <source>
        <dbReference type="ARBA" id="ARBA00047986"/>
    </source>
</evidence>
<sequence length="601" mass="66990">MLNIGQRKTFQDPLFRFAGSDPQTLHPNPVGSRNTTMNGIKPSADTDSTASRESGEKDNGEIDAADPPAAMVKEETDLDGNAQGQPPQGQADVDGDGDGDGDGDDELAEKYKDKGNELFKQNHFIHAEEEYSRAIDASTPTNPNLHIYYSNRSFTQLRLENYGSAIIDAEKAIDLKANFTKAYYRRGCAYMCLQKWKDALKDFQAVTKMGGGLDADAAARLKECQKQVREQKFAEAISIDRTKPASETVDPMSIEVDASYKGPHYRSGSIDKEFFHQLTEYIKTPGNVLHRRYAYMMVLDIIRLLRTVPTLVRVDLQPQEEFTICGDVHGQYYDMLNIFKINGPPSETNPYLFNGDFVDRGSFSVEVILALFAGKLLYPNHFHLARGNHEAQSMNRMYGFHGEVIKKYDEKLYDLCTEAFNLLPLAHVINNKILVVHGGLFSKDGVKLSDIASIDRNREPPDEGLMVELLWSDPQKLDGRAPSKRGVGVAFGPDVTERFLKENNLDLLVRSHEMKEEGYEEECNGKLVTVFSAPNYCDQMGNKGAFMRIKGNNLKPRYTQFDAVEHPPVRAMEYATPFLNMLGGGGAGGGGGMMNMLRKGG</sequence>
<dbReference type="EC" id="3.1.3.16" evidence="5"/>
<comment type="subcellular location">
    <subcellularLocation>
        <location evidence="3">Nucleus</location>
    </subcellularLocation>
</comment>
<keyword evidence="9" id="KW-0802">TPR repeat</keyword>
<comment type="similarity">
    <text evidence="4">Belongs to the PPP phosphatase family. PP-5 (PP-T) subfamily.</text>
</comment>
<accession>A0A0G4FQT8</accession>
<evidence type="ECO:0000256" key="14">
    <source>
        <dbReference type="ARBA" id="ARBA00048832"/>
    </source>
</evidence>
<evidence type="ECO:0000256" key="6">
    <source>
        <dbReference type="ARBA" id="ARBA00022723"/>
    </source>
</evidence>
<feature type="compositionally biased region" description="Acidic residues" evidence="16">
    <location>
        <begin position="93"/>
        <end position="107"/>
    </location>
</feature>
<evidence type="ECO:0000256" key="12">
    <source>
        <dbReference type="ARBA" id="ARBA00023242"/>
    </source>
</evidence>